<comment type="caution">
    <text evidence="2">The sequence shown here is derived from an EMBL/GenBank/DDBJ whole genome shotgun (WGS) entry which is preliminary data.</text>
</comment>
<feature type="domain" description="AAA+ ATPase" evidence="1">
    <location>
        <begin position="46"/>
        <end position="336"/>
    </location>
</feature>
<dbReference type="OrthoDB" id="9809324at2"/>
<dbReference type="GO" id="GO:0016887">
    <property type="term" value="F:ATP hydrolysis activity"/>
    <property type="evidence" value="ECO:0007669"/>
    <property type="project" value="InterPro"/>
</dbReference>
<name>A0A4Z0JL32_9LACO</name>
<organism evidence="2 3">
    <name type="scientific">Companilactobacillus suantsaicola</name>
    <dbReference type="NCBI Taxonomy" id="2487723"/>
    <lineage>
        <taxon>Bacteria</taxon>
        <taxon>Bacillati</taxon>
        <taxon>Bacillota</taxon>
        <taxon>Bacilli</taxon>
        <taxon>Lactobacillales</taxon>
        <taxon>Lactobacillaceae</taxon>
        <taxon>Companilactobacillus</taxon>
    </lineage>
</organism>
<dbReference type="Pfam" id="PF13304">
    <property type="entry name" value="AAA_21"/>
    <property type="match status" value="1"/>
</dbReference>
<keyword evidence="2" id="KW-0067">ATP-binding</keyword>
<proteinExistence type="predicted"/>
<keyword evidence="3" id="KW-1185">Reference proteome</keyword>
<evidence type="ECO:0000259" key="1">
    <source>
        <dbReference type="SMART" id="SM00382"/>
    </source>
</evidence>
<reference evidence="2 3" key="1">
    <citation type="submission" date="2018-10" db="EMBL/GenBank/DDBJ databases">
        <title>Lactobacillus sp. R7 and Lactobacillus sp. R19 isolated from fermented mustard green product of Taiwan.</title>
        <authorList>
            <person name="Lin S.-T."/>
        </authorList>
    </citation>
    <scope>NUCLEOTIDE SEQUENCE [LARGE SCALE GENOMIC DNA]</scope>
    <source>
        <strain evidence="2 3">BCRC 81127</strain>
    </source>
</reference>
<dbReference type="Proteomes" id="UP000298021">
    <property type="component" value="Unassembled WGS sequence"/>
</dbReference>
<accession>A0A4Z0JL32</accession>
<dbReference type="EMBL" id="RKLY01000018">
    <property type="protein sequence ID" value="TGD22828.1"/>
    <property type="molecule type" value="Genomic_DNA"/>
</dbReference>
<dbReference type="SMART" id="SM00382">
    <property type="entry name" value="AAA"/>
    <property type="match status" value="1"/>
</dbReference>
<dbReference type="InterPro" id="IPR027417">
    <property type="entry name" value="P-loop_NTPase"/>
</dbReference>
<keyword evidence="2" id="KW-0547">Nucleotide-binding</keyword>
<evidence type="ECO:0000313" key="2">
    <source>
        <dbReference type="EMBL" id="TGD22828.1"/>
    </source>
</evidence>
<dbReference type="InterPro" id="IPR003593">
    <property type="entry name" value="AAA+_ATPase"/>
</dbReference>
<dbReference type="GO" id="GO:0005524">
    <property type="term" value="F:ATP binding"/>
    <property type="evidence" value="ECO:0007669"/>
    <property type="project" value="UniProtKB-KW"/>
</dbReference>
<dbReference type="SUPFAM" id="SSF52540">
    <property type="entry name" value="P-loop containing nucleoside triphosphate hydrolases"/>
    <property type="match status" value="1"/>
</dbReference>
<protein>
    <submittedName>
        <fullName evidence="2">ATP-binding protein</fullName>
    </submittedName>
</protein>
<dbReference type="Gene3D" id="3.40.50.300">
    <property type="entry name" value="P-loop containing nucleotide triphosphate hydrolases"/>
    <property type="match status" value="1"/>
</dbReference>
<evidence type="ECO:0000313" key="3">
    <source>
        <dbReference type="Proteomes" id="UP000298021"/>
    </source>
</evidence>
<gene>
    <name evidence="2" type="ORF">EGT49_07855</name>
</gene>
<dbReference type="AlphaFoldDB" id="A0A4Z0JL32"/>
<dbReference type="RefSeq" id="WP_135373155.1">
    <property type="nucleotide sequence ID" value="NZ_RKLY01000018.1"/>
</dbReference>
<sequence>MELLRFKIDGLKLYENNQLDFDFVASQRATDGNSDSLNNIFNRIYTHNVLSIVGINAVGKTTTLRMISEIINTYVSGKALSDKDVFIGTDFKFTVYLFDEILDKIFKIESNVKNIKSQLTFETENVYEKGVSGVNKKNIFEFNENNLILTRESVDSSLLPDNYSVFRKIINDSEHKSKIKTEFYYDGYFSANYLLEQKYVSPEIMRYLDPSIEKFEVIDDGSDVESIDKKQFVLKFYGSPAIKITEVSDLKRYFSAGTLKGISLFTVAELIIESGSTLLVDEIENHFNKAIVRTLIDMFRNEKTNRKHATLIFTTHYPELLDMFDRNDDIYVARREGKMTVDNLAKLLNRNDLKRSEVFESNYLGGTAPSYDLMMSLKKTFENRFGK</sequence>
<dbReference type="InterPro" id="IPR003959">
    <property type="entry name" value="ATPase_AAA_core"/>
</dbReference>